<protein>
    <submittedName>
        <fullName evidence="11">Uncharacterized protein LOC117565088 isoform X1</fullName>
    </submittedName>
</protein>
<accession>A0A6P8WPI0</accession>
<keyword evidence="3" id="KW-0812">Transmembrane</keyword>
<keyword evidence="4 9" id="KW-0732">Signal</keyword>
<feature type="chain" id="PRO_5028440011" evidence="9">
    <location>
        <begin position="24"/>
        <end position="151"/>
    </location>
</feature>
<evidence type="ECO:0000256" key="5">
    <source>
        <dbReference type="ARBA" id="ARBA00022989"/>
    </source>
</evidence>
<reference evidence="11" key="1">
    <citation type="submission" date="2025-08" db="UniProtKB">
        <authorList>
            <consortium name="RefSeq"/>
        </authorList>
    </citation>
    <scope>IDENTIFICATION</scope>
    <source>
        <strain evidence="11">15112-1751.03</strain>
        <tissue evidence="11">Whole Adult</tissue>
    </source>
</reference>
<evidence type="ECO:0000256" key="7">
    <source>
        <dbReference type="ARBA" id="ARBA00023180"/>
    </source>
</evidence>
<evidence type="ECO:0000256" key="9">
    <source>
        <dbReference type="SAM" id="SignalP"/>
    </source>
</evidence>
<dbReference type="RefSeq" id="XP_034099930.1">
    <property type="nucleotide sequence ID" value="XM_034244039.2"/>
</dbReference>
<gene>
    <name evidence="11" type="primary">LOC117565088</name>
</gene>
<evidence type="ECO:0000256" key="1">
    <source>
        <dbReference type="ARBA" id="ARBA00004589"/>
    </source>
</evidence>
<keyword evidence="10" id="KW-1185">Reference proteome</keyword>
<keyword evidence="6" id="KW-0472">Membrane</keyword>
<dbReference type="GeneID" id="117565088"/>
<evidence type="ECO:0000313" key="11">
    <source>
        <dbReference type="RefSeq" id="XP_034099930.1"/>
    </source>
</evidence>
<dbReference type="GO" id="GO:0098552">
    <property type="term" value="C:side of membrane"/>
    <property type="evidence" value="ECO:0007669"/>
    <property type="project" value="UniProtKB-KW"/>
</dbReference>
<feature type="signal peptide" evidence="9">
    <location>
        <begin position="1"/>
        <end position="23"/>
    </location>
</feature>
<keyword evidence="2" id="KW-0336">GPI-anchor</keyword>
<dbReference type="OrthoDB" id="6083863at2759"/>
<comment type="subcellular location">
    <subcellularLocation>
        <location evidence="1">Membrane</location>
        <topology evidence="1">Lipid-anchor</topology>
        <topology evidence="1">GPI-anchor</topology>
    </subcellularLocation>
</comment>
<evidence type="ECO:0000256" key="3">
    <source>
        <dbReference type="ARBA" id="ARBA00022692"/>
    </source>
</evidence>
<keyword evidence="5" id="KW-1133">Transmembrane helix</keyword>
<keyword evidence="8" id="KW-0449">Lipoprotein</keyword>
<dbReference type="Proteomes" id="UP000515160">
    <property type="component" value="Chromosome 2L"/>
</dbReference>
<dbReference type="PANTHER" id="PTHR33562:SF18">
    <property type="entry name" value="BOUDIN-RELATED"/>
    <property type="match status" value="1"/>
</dbReference>
<sequence length="151" mass="16755">MLFFVRNLLCLNILVVLVSTGYAIHCYQCDSTFNKDCGQNFDADGIDLIDCSRVTPAHQVGEYFHWQYATGCMKKTLKIIYFEDTGHHHFIRSCYFGNVNNKQGCQADKTSFAFEELACDVCTEDGCNGSASLTPIASGIIVFLGVARLLA</sequence>
<dbReference type="InterPro" id="IPR031424">
    <property type="entry name" value="QVR-like"/>
</dbReference>
<organism evidence="10 11">
    <name type="scientific">Drosophila albomicans</name>
    <name type="common">Fruit fly</name>
    <dbReference type="NCBI Taxonomy" id="7291"/>
    <lineage>
        <taxon>Eukaryota</taxon>
        <taxon>Metazoa</taxon>
        <taxon>Ecdysozoa</taxon>
        <taxon>Arthropoda</taxon>
        <taxon>Hexapoda</taxon>
        <taxon>Insecta</taxon>
        <taxon>Pterygota</taxon>
        <taxon>Neoptera</taxon>
        <taxon>Endopterygota</taxon>
        <taxon>Diptera</taxon>
        <taxon>Brachycera</taxon>
        <taxon>Muscomorpha</taxon>
        <taxon>Ephydroidea</taxon>
        <taxon>Drosophilidae</taxon>
        <taxon>Drosophila</taxon>
    </lineage>
</organism>
<evidence type="ECO:0000313" key="10">
    <source>
        <dbReference type="Proteomes" id="UP000515160"/>
    </source>
</evidence>
<dbReference type="Pfam" id="PF17064">
    <property type="entry name" value="QVR"/>
    <property type="match status" value="1"/>
</dbReference>
<dbReference type="GO" id="GO:0032222">
    <property type="term" value="P:regulation of synaptic transmission, cholinergic"/>
    <property type="evidence" value="ECO:0007669"/>
    <property type="project" value="InterPro"/>
</dbReference>
<dbReference type="AlphaFoldDB" id="A0A6P8WPI0"/>
<dbReference type="InterPro" id="IPR050975">
    <property type="entry name" value="Sleep_regulator"/>
</dbReference>
<evidence type="ECO:0000256" key="4">
    <source>
        <dbReference type="ARBA" id="ARBA00022729"/>
    </source>
</evidence>
<evidence type="ECO:0000256" key="6">
    <source>
        <dbReference type="ARBA" id="ARBA00023136"/>
    </source>
</evidence>
<evidence type="ECO:0000256" key="8">
    <source>
        <dbReference type="ARBA" id="ARBA00023288"/>
    </source>
</evidence>
<evidence type="ECO:0000256" key="2">
    <source>
        <dbReference type="ARBA" id="ARBA00022622"/>
    </source>
</evidence>
<dbReference type="PANTHER" id="PTHR33562">
    <property type="entry name" value="ATILLA, ISOFORM B-RELATED-RELATED"/>
    <property type="match status" value="1"/>
</dbReference>
<name>A0A6P8WPI0_DROAB</name>
<proteinExistence type="predicted"/>
<keyword evidence="7" id="KW-0325">Glycoprotein</keyword>
<dbReference type="GO" id="GO:0030431">
    <property type="term" value="P:sleep"/>
    <property type="evidence" value="ECO:0007669"/>
    <property type="project" value="InterPro"/>
</dbReference>